<dbReference type="InterPro" id="IPR000566">
    <property type="entry name" value="Lipocln_cytosolic_FA-bd_dom"/>
</dbReference>
<dbReference type="EMBL" id="AJVK01000925">
    <property type="status" value="NOT_ANNOTATED_CDS"/>
    <property type="molecule type" value="Genomic_DNA"/>
</dbReference>
<organism evidence="3 4">
    <name type="scientific">Phlebotomus papatasi</name>
    <name type="common">Sandfly</name>
    <dbReference type="NCBI Taxonomy" id="29031"/>
    <lineage>
        <taxon>Eukaryota</taxon>
        <taxon>Metazoa</taxon>
        <taxon>Ecdysozoa</taxon>
        <taxon>Arthropoda</taxon>
        <taxon>Hexapoda</taxon>
        <taxon>Insecta</taxon>
        <taxon>Pterygota</taxon>
        <taxon>Neoptera</taxon>
        <taxon>Endopterygota</taxon>
        <taxon>Diptera</taxon>
        <taxon>Nematocera</taxon>
        <taxon>Psychodoidea</taxon>
        <taxon>Psychodidae</taxon>
        <taxon>Phlebotomus</taxon>
        <taxon>Phlebotomus</taxon>
    </lineage>
</organism>
<feature type="compositionally biased region" description="Basic and acidic residues" evidence="1">
    <location>
        <begin position="204"/>
        <end position="213"/>
    </location>
</feature>
<dbReference type="VEuPathDB" id="VectorBase:PPAPM1_006652"/>
<proteinExistence type="predicted"/>
<dbReference type="InterPro" id="IPR012674">
    <property type="entry name" value="Calycin"/>
</dbReference>
<dbReference type="Proteomes" id="UP000092462">
    <property type="component" value="Unassembled WGS sequence"/>
</dbReference>
<dbReference type="GO" id="GO:0000302">
    <property type="term" value="P:response to reactive oxygen species"/>
    <property type="evidence" value="ECO:0007669"/>
    <property type="project" value="TreeGrafter"/>
</dbReference>
<evidence type="ECO:0000256" key="1">
    <source>
        <dbReference type="SAM" id="MobiDB-lite"/>
    </source>
</evidence>
<evidence type="ECO:0000259" key="2">
    <source>
        <dbReference type="Pfam" id="PF00061"/>
    </source>
</evidence>
<reference evidence="3" key="1">
    <citation type="submission" date="2022-08" db="UniProtKB">
        <authorList>
            <consortium name="EnsemblMetazoa"/>
        </authorList>
    </citation>
    <scope>IDENTIFICATION</scope>
    <source>
        <strain evidence="3">Israel</strain>
    </source>
</reference>
<dbReference type="VEuPathDB" id="VectorBase:PPAI006247"/>
<dbReference type="PANTHER" id="PTHR10612">
    <property type="entry name" value="APOLIPOPROTEIN D"/>
    <property type="match status" value="1"/>
</dbReference>
<keyword evidence="4" id="KW-1185">Reference proteome</keyword>
<feature type="region of interest" description="Disordered" evidence="1">
    <location>
        <begin position="204"/>
        <end position="235"/>
    </location>
</feature>
<name>A0A1B0EX80_PHLPP</name>
<dbReference type="GO" id="GO:0005737">
    <property type="term" value="C:cytoplasm"/>
    <property type="evidence" value="ECO:0007669"/>
    <property type="project" value="TreeGrafter"/>
</dbReference>
<dbReference type="Gene3D" id="2.40.128.20">
    <property type="match status" value="1"/>
</dbReference>
<accession>A0A1B0EX80</accession>
<feature type="domain" description="Lipocalin/cytosolic fatty-acid binding" evidence="2">
    <location>
        <begin position="61"/>
        <end position="136"/>
    </location>
</feature>
<sequence>FLGVWYVIQKTSTASTCVVYNITRGEEPGEYQIEQTSQHFALGLTPLKHEYSYTGILSVPDADTPAKMKVRFPLSVAGSSKFLVFMTDYHQYAGIFSCQKVAFAHRRSATILSRTKTLDKIYLDKIRARLSNYNVDPYDLSIVSQNDCPKNGSEGFNIHIDPNTFSAANIASVVRSAGDKIASGVETAINAGKKVGTAYNKLTTSKEDSDKTSTESTETMNYRTSGRMQHDPNAEWIAF</sequence>
<evidence type="ECO:0000313" key="4">
    <source>
        <dbReference type="Proteomes" id="UP000092462"/>
    </source>
</evidence>
<dbReference type="PANTHER" id="PTHR10612:SF49">
    <property type="entry name" value="APOLIPOPROTEIN D-LIKE PROTEIN"/>
    <property type="match status" value="1"/>
</dbReference>
<dbReference type="Pfam" id="PF00061">
    <property type="entry name" value="Lipocalin"/>
    <property type="match status" value="1"/>
</dbReference>
<dbReference type="EnsemblMetazoa" id="PPAI006247-RA">
    <property type="protein sequence ID" value="PPAI006247-PA"/>
    <property type="gene ID" value="PPAI006247"/>
</dbReference>
<dbReference type="SUPFAM" id="SSF50814">
    <property type="entry name" value="Lipocalins"/>
    <property type="match status" value="1"/>
</dbReference>
<protein>
    <recommendedName>
        <fullName evidence="2">Lipocalin/cytosolic fatty-acid binding domain-containing protein</fullName>
    </recommendedName>
</protein>
<evidence type="ECO:0000313" key="3">
    <source>
        <dbReference type="EnsemblMetazoa" id="PPAI006247-PA"/>
    </source>
</evidence>
<dbReference type="AlphaFoldDB" id="A0A1B0EX80"/>
<dbReference type="GO" id="GO:0006629">
    <property type="term" value="P:lipid metabolic process"/>
    <property type="evidence" value="ECO:0007669"/>
    <property type="project" value="TreeGrafter"/>
</dbReference>